<dbReference type="SUPFAM" id="SSF51261">
    <property type="entry name" value="Duplicated hybrid motif"/>
    <property type="match status" value="1"/>
</dbReference>
<keyword evidence="2" id="KW-0378">Hydrolase</keyword>
<dbReference type="PANTHER" id="PTHR21666:SF270">
    <property type="entry name" value="MUREIN HYDROLASE ACTIVATOR ENVC"/>
    <property type="match status" value="1"/>
</dbReference>
<evidence type="ECO:0000313" key="3">
    <source>
        <dbReference type="Proteomes" id="UP000548476"/>
    </source>
</evidence>
<dbReference type="InterPro" id="IPR011055">
    <property type="entry name" value="Dup_hybrid_motif"/>
</dbReference>
<dbReference type="PANTHER" id="PTHR21666">
    <property type="entry name" value="PEPTIDASE-RELATED"/>
    <property type="match status" value="1"/>
</dbReference>
<dbReference type="EMBL" id="JACHGT010000013">
    <property type="protein sequence ID" value="MBB6037616.1"/>
    <property type="molecule type" value="Genomic_DNA"/>
</dbReference>
<dbReference type="Pfam" id="PF01551">
    <property type="entry name" value="Peptidase_M23"/>
    <property type="match status" value="1"/>
</dbReference>
<dbReference type="Gene3D" id="2.70.70.10">
    <property type="entry name" value="Glucose Permease (Domain IIA)"/>
    <property type="match status" value="1"/>
</dbReference>
<dbReference type="CDD" id="cd12797">
    <property type="entry name" value="M23_peptidase"/>
    <property type="match status" value="1"/>
</dbReference>
<dbReference type="RefSeq" id="WP_184790436.1">
    <property type="nucleotide sequence ID" value="NZ_BONT01000054.1"/>
</dbReference>
<dbReference type="AlphaFoldDB" id="A0A841FND5"/>
<dbReference type="GO" id="GO:0004222">
    <property type="term" value="F:metalloendopeptidase activity"/>
    <property type="evidence" value="ECO:0007669"/>
    <property type="project" value="TreeGrafter"/>
</dbReference>
<comment type="caution">
    <text evidence="2">The sequence shown here is derived from an EMBL/GenBank/DDBJ whole genome shotgun (WGS) entry which is preliminary data.</text>
</comment>
<evidence type="ECO:0000259" key="1">
    <source>
        <dbReference type="Pfam" id="PF01551"/>
    </source>
</evidence>
<keyword evidence="3" id="KW-1185">Reference proteome</keyword>
<protein>
    <submittedName>
        <fullName evidence="2">Murein DD-endopeptidase MepM/ murein hydrolase activator NlpD</fullName>
    </submittedName>
</protein>
<reference evidence="2 3" key="1">
    <citation type="submission" date="2020-08" db="EMBL/GenBank/DDBJ databases">
        <title>Genomic Encyclopedia of Type Strains, Phase IV (KMG-IV): sequencing the most valuable type-strain genomes for metagenomic binning, comparative biology and taxonomic classification.</title>
        <authorList>
            <person name="Goeker M."/>
        </authorList>
    </citation>
    <scope>NUCLEOTIDE SEQUENCE [LARGE SCALE GENOMIC DNA]</scope>
    <source>
        <strain evidence="2 3">YIM 65646</strain>
    </source>
</reference>
<name>A0A841FND5_9ACTN</name>
<organism evidence="2 3">
    <name type="scientific">Phytomonospora endophytica</name>
    <dbReference type="NCBI Taxonomy" id="714109"/>
    <lineage>
        <taxon>Bacteria</taxon>
        <taxon>Bacillati</taxon>
        <taxon>Actinomycetota</taxon>
        <taxon>Actinomycetes</taxon>
        <taxon>Micromonosporales</taxon>
        <taxon>Micromonosporaceae</taxon>
        <taxon>Phytomonospora</taxon>
    </lineage>
</organism>
<dbReference type="InterPro" id="IPR016047">
    <property type="entry name" value="M23ase_b-sheet_dom"/>
</dbReference>
<dbReference type="InterPro" id="IPR050570">
    <property type="entry name" value="Cell_wall_metabolism_enzyme"/>
</dbReference>
<dbReference type="Proteomes" id="UP000548476">
    <property type="component" value="Unassembled WGS sequence"/>
</dbReference>
<evidence type="ECO:0000313" key="2">
    <source>
        <dbReference type="EMBL" id="MBB6037616.1"/>
    </source>
</evidence>
<sequence length="310" mass="31954">MNGNDSRAGRSRHRGAGRFVLAAATLFSVVLSVPFAQSAAAAEPQTPASTQDVGVMAAPNHKLPFPCGQVWSGQTRTNHSPANAIDFNRTNDDGDPVVASAPGTVTTVRDLGGTSYGKYVIVDHGGGYSSLYAHLSAFSTAVGNRVEYGTRIGSVGTTGGSTGPHLHYEQRSGGSAYKVVFAGSAGYYWGTKNYTSTNDCGGNPYSPQQLCGSGYNVIDQAGLSAGGVSQGTVYLLWNGTNNCVVTLKHRSLGTATATSAYLEPQGATRATDSGNFGYYAGPVRKAAPSCVKWGGATGGASYNSPLEHCS</sequence>
<gene>
    <name evidence="2" type="ORF">HNR73_005494</name>
</gene>
<proteinExistence type="predicted"/>
<accession>A0A841FND5</accession>
<feature type="domain" description="M23ase beta-sheet core" evidence="1">
    <location>
        <begin position="83"/>
        <end position="176"/>
    </location>
</feature>